<comment type="similarity">
    <text evidence="1">Belongs to the UPF0758 family.</text>
</comment>
<feature type="domain" description="MPN" evidence="7">
    <location>
        <begin position="28"/>
        <end position="151"/>
    </location>
</feature>
<sequence length="158" mass="17720">MSNMKTIIKRMSVQLVKESSHKYDVPRTLHSPEDAAEFIKSVIDFDTVPCELFIVVPIDSKSKPLCVTVVTKGTLNCSLVHPREVFQPCLLANAAACFVFHNHPSGDVTPSREDKAITERLVKAGHILDVPVLDHIIVGDNFYSFRTDGTERRCNIIW</sequence>
<dbReference type="InterPro" id="IPR020891">
    <property type="entry name" value="UPF0758_CS"/>
</dbReference>
<accession>C9KJC8</accession>
<proteinExistence type="inferred from homology"/>
<dbReference type="Pfam" id="PF04002">
    <property type="entry name" value="RadC"/>
    <property type="match status" value="1"/>
</dbReference>
<evidence type="ECO:0000256" key="4">
    <source>
        <dbReference type="ARBA" id="ARBA00022801"/>
    </source>
</evidence>
<keyword evidence="6" id="KW-0482">Metalloprotease</keyword>
<dbReference type="PANTHER" id="PTHR30471:SF3">
    <property type="entry name" value="UPF0758 PROTEIN YEES-RELATED"/>
    <property type="match status" value="1"/>
</dbReference>
<comment type="caution">
    <text evidence="8">The sequence shown here is derived from an EMBL/GenBank/DDBJ whole genome shotgun (WGS) entry which is preliminary data.</text>
</comment>
<keyword evidence="9" id="KW-1185">Reference proteome</keyword>
<keyword evidence="3" id="KW-0479">Metal-binding</keyword>
<dbReference type="GO" id="GO:0006508">
    <property type="term" value="P:proteolysis"/>
    <property type="evidence" value="ECO:0007669"/>
    <property type="project" value="UniProtKB-KW"/>
</dbReference>
<evidence type="ECO:0000256" key="2">
    <source>
        <dbReference type="ARBA" id="ARBA00022670"/>
    </source>
</evidence>
<evidence type="ECO:0000256" key="6">
    <source>
        <dbReference type="ARBA" id="ARBA00023049"/>
    </source>
</evidence>
<dbReference type="CDD" id="cd08071">
    <property type="entry name" value="MPN_DUF2466"/>
    <property type="match status" value="1"/>
</dbReference>
<keyword evidence="2" id="KW-0645">Protease</keyword>
<evidence type="ECO:0000256" key="1">
    <source>
        <dbReference type="ARBA" id="ARBA00010243"/>
    </source>
</evidence>
<organism evidence="8 9">
    <name type="scientific">Mitsuokella multacida DSM 20544</name>
    <dbReference type="NCBI Taxonomy" id="500635"/>
    <lineage>
        <taxon>Bacteria</taxon>
        <taxon>Bacillati</taxon>
        <taxon>Bacillota</taxon>
        <taxon>Negativicutes</taxon>
        <taxon>Selenomonadales</taxon>
        <taxon>Selenomonadaceae</taxon>
        <taxon>Mitsuokella</taxon>
    </lineage>
</organism>
<dbReference type="EMBL" id="ABWK02000001">
    <property type="protein sequence ID" value="EEX69994.1"/>
    <property type="molecule type" value="Genomic_DNA"/>
</dbReference>
<protein>
    <submittedName>
        <fullName evidence="8">DNA repair protein RadC</fullName>
    </submittedName>
</protein>
<dbReference type="InterPro" id="IPR025657">
    <property type="entry name" value="RadC_JAB"/>
</dbReference>
<dbReference type="PROSITE" id="PS01302">
    <property type="entry name" value="UPF0758"/>
    <property type="match status" value="1"/>
</dbReference>
<dbReference type="GO" id="GO:0046872">
    <property type="term" value="F:metal ion binding"/>
    <property type="evidence" value="ECO:0007669"/>
    <property type="project" value="UniProtKB-KW"/>
</dbReference>
<dbReference type="eggNOG" id="COG2003">
    <property type="taxonomic scope" value="Bacteria"/>
</dbReference>
<evidence type="ECO:0000313" key="8">
    <source>
        <dbReference type="EMBL" id="EEX69994.1"/>
    </source>
</evidence>
<dbReference type="PROSITE" id="PS50249">
    <property type="entry name" value="MPN"/>
    <property type="match status" value="1"/>
</dbReference>
<dbReference type="InterPro" id="IPR037518">
    <property type="entry name" value="MPN"/>
</dbReference>
<evidence type="ECO:0000313" key="9">
    <source>
        <dbReference type="Proteomes" id="UP000003671"/>
    </source>
</evidence>
<dbReference type="GO" id="GO:0008237">
    <property type="term" value="F:metallopeptidase activity"/>
    <property type="evidence" value="ECO:0007669"/>
    <property type="project" value="UniProtKB-KW"/>
</dbReference>
<dbReference type="AlphaFoldDB" id="C9KJC8"/>
<dbReference type="InterPro" id="IPR001405">
    <property type="entry name" value="UPF0758"/>
</dbReference>
<evidence type="ECO:0000256" key="3">
    <source>
        <dbReference type="ARBA" id="ARBA00022723"/>
    </source>
</evidence>
<evidence type="ECO:0000256" key="5">
    <source>
        <dbReference type="ARBA" id="ARBA00022833"/>
    </source>
</evidence>
<dbReference type="Proteomes" id="UP000003671">
    <property type="component" value="Unassembled WGS sequence"/>
</dbReference>
<dbReference type="STRING" id="500635.MITSMUL_03125"/>
<dbReference type="PANTHER" id="PTHR30471">
    <property type="entry name" value="DNA REPAIR PROTEIN RADC"/>
    <property type="match status" value="1"/>
</dbReference>
<dbReference type="PATRIC" id="fig|500635.8.peg.91"/>
<keyword evidence="4" id="KW-0378">Hydrolase</keyword>
<name>C9KJC8_9FIRM</name>
<evidence type="ECO:0000259" key="7">
    <source>
        <dbReference type="PROSITE" id="PS50249"/>
    </source>
</evidence>
<dbReference type="HOGENOM" id="CLU_073529_3_0_9"/>
<dbReference type="Gene3D" id="3.40.140.10">
    <property type="entry name" value="Cytidine Deaminase, domain 2"/>
    <property type="match status" value="1"/>
</dbReference>
<gene>
    <name evidence="8" type="primary">radC</name>
    <name evidence="8" type="ORF">MITSMUL_03125</name>
</gene>
<keyword evidence="5" id="KW-0862">Zinc</keyword>
<reference evidence="8" key="1">
    <citation type="submission" date="2009-09" db="EMBL/GenBank/DDBJ databases">
        <authorList>
            <person name="Weinstock G."/>
            <person name="Sodergren E."/>
            <person name="Clifton S."/>
            <person name="Fulton L."/>
            <person name="Fulton B."/>
            <person name="Courtney L."/>
            <person name="Fronick C."/>
            <person name="Harrison M."/>
            <person name="Strong C."/>
            <person name="Farmer C."/>
            <person name="Delahaunty K."/>
            <person name="Markovic C."/>
            <person name="Hall O."/>
            <person name="Minx P."/>
            <person name="Tomlinson C."/>
            <person name="Mitreva M."/>
            <person name="Nelson J."/>
            <person name="Hou S."/>
            <person name="Wollam A."/>
            <person name="Pepin K.H."/>
            <person name="Johnson M."/>
            <person name="Bhonagiri V."/>
            <person name="Nash W.E."/>
            <person name="Warren W."/>
            <person name="Chinwalla A."/>
            <person name="Mardis E.R."/>
            <person name="Wilson R.K."/>
        </authorList>
    </citation>
    <scope>NUCLEOTIDE SEQUENCE [LARGE SCALE GENOMIC DNA]</scope>
    <source>
        <strain evidence="8">DSM 20544</strain>
    </source>
</reference>